<evidence type="ECO:0000256" key="1">
    <source>
        <dbReference type="SAM" id="Phobius"/>
    </source>
</evidence>
<reference evidence="2 3" key="1">
    <citation type="submission" date="2020-08" db="EMBL/GenBank/DDBJ databases">
        <title>Plant Genome Project.</title>
        <authorList>
            <person name="Zhang R.-G."/>
        </authorList>
    </citation>
    <scope>NUCLEOTIDE SEQUENCE [LARGE SCALE GENOMIC DNA]</scope>
    <source>
        <tissue evidence="2">Rhizome</tissue>
    </source>
</reference>
<feature type="transmembrane region" description="Helical" evidence="1">
    <location>
        <begin position="227"/>
        <end position="248"/>
    </location>
</feature>
<keyword evidence="3" id="KW-1185">Reference proteome</keyword>
<accession>A0A8J5FYR3</accession>
<keyword evidence="1" id="KW-0472">Membrane</keyword>
<evidence type="ECO:0000313" key="2">
    <source>
        <dbReference type="EMBL" id="KAG6492927.1"/>
    </source>
</evidence>
<gene>
    <name evidence="2" type="ORF">ZIOFF_047898</name>
</gene>
<organism evidence="2 3">
    <name type="scientific">Zingiber officinale</name>
    <name type="common">Ginger</name>
    <name type="synonym">Amomum zingiber</name>
    <dbReference type="NCBI Taxonomy" id="94328"/>
    <lineage>
        <taxon>Eukaryota</taxon>
        <taxon>Viridiplantae</taxon>
        <taxon>Streptophyta</taxon>
        <taxon>Embryophyta</taxon>
        <taxon>Tracheophyta</taxon>
        <taxon>Spermatophyta</taxon>
        <taxon>Magnoliopsida</taxon>
        <taxon>Liliopsida</taxon>
        <taxon>Zingiberales</taxon>
        <taxon>Zingiberaceae</taxon>
        <taxon>Zingiber</taxon>
    </lineage>
</organism>
<proteinExistence type="predicted"/>
<name>A0A8J5FYR3_ZINOF</name>
<feature type="transmembrane region" description="Helical" evidence="1">
    <location>
        <begin position="184"/>
        <end position="207"/>
    </location>
</feature>
<dbReference type="Proteomes" id="UP000734854">
    <property type="component" value="Unassembled WGS sequence"/>
</dbReference>
<comment type="caution">
    <text evidence="2">The sequence shown here is derived from an EMBL/GenBank/DDBJ whole genome shotgun (WGS) entry which is preliminary data.</text>
</comment>
<dbReference type="AlphaFoldDB" id="A0A8J5FYR3"/>
<evidence type="ECO:0000313" key="3">
    <source>
        <dbReference type="Proteomes" id="UP000734854"/>
    </source>
</evidence>
<keyword evidence="1" id="KW-1133">Transmembrane helix</keyword>
<keyword evidence="1" id="KW-0812">Transmembrane</keyword>
<sequence>MLTRWERSAADARVLRDALTRDDSLKVLRGEHTETFTLALQDVLNMDYEVENDTTDGGNYISHGVEGDVESMSATHTLSSKPSVVKAINNLATITKDTMKDLIKELATEEKISNAQEKVLDALMMIAELTEEEKVLVAELLADNYNKLSLFLCLNDKGKLSLAKRLLGGGLMAMEIIYLMDRNFLVLFTGFVYLFGGFLPSNCFTVIGPGGLMAMEVIYLMDRDYLVLFVGFIYLFGGFLPSNCFTVIGPGGVLTDWRYEVQLLLFADTCFFELFGNALVEIVLYDGGFGNWCVENSWTLAVMVEVIDG</sequence>
<protein>
    <submittedName>
        <fullName evidence="2">Uncharacterized protein</fullName>
    </submittedName>
</protein>
<dbReference type="EMBL" id="JACMSC010000013">
    <property type="protein sequence ID" value="KAG6492927.1"/>
    <property type="molecule type" value="Genomic_DNA"/>
</dbReference>